<comment type="cofactor">
    <cofactor evidence="1 5">
        <name>pyridoxal 5'-phosphate</name>
        <dbReference type="ChEBI" id="CHEBI:597326"/>
    </cofactor>
</comment>
<dbReference type="KEGG" id="pbs:Plabr_4376"/>
<dbReference type="InterPro" id="IPR054542">
    <property type="entry name" value="Cys_met_metab_PP"/>
</dbReference>
<evidence type="ECO:0000313" key="7">
    <source>
        <dbReference type="Proteomes" id="UP000006860"/>
    </source>
</evidence>
<dbReference type="eggNOG" id="COG0626">
    <property type="taxonomic scope" value="Bacteria"/>
</dbReference>
<dbReference type="Proteomes" id="UP000006860">
    <property type="component" value="Chromosome"/>
</dbReference>
<evidence type="ECO:0000256" key="3">
    <source>
        <dbReference type="ARBA" id="ARBA00022898"/>
    </source>
</evidence>
<dbReference type="PROSITE" id="PS00868">
    <property type="entry name" value="CYS_MET_METAB_PP"/>
    <property type="match status" value="1"/>
</dbReference>
<dbReference type="CDD" id="cd00614">
    <property type="entry name" value="CGS_like"/>
    <property type="match status" value="1"/>
</dbReference>
<dbReference type="STRING" id="756272.Plabr_4376"/>
<dbReference type="GO" id="GO:0019346">
    <property type="term" value="P:transsulfuration"/>
    <property type="evidence" value="ECO:0007669"/>
    <property type="project" value="InterPro"/>
</dbReference>
<proteinExistence type="inferred from homology"/>
<evidence type="ECO:0000256" key="2">
    <source>
        <dbReference type="ARBA" id="ARBA00009077"/>
    </source>
</evidence>
<dbReference type="Gene3D" id="3.90.1150.10">
    <property type="entry name" value="Aspartate Aminotransferase, domain 1"/>
    <property type="match status" value="1"/>
</dbReference>
<comment type="similarity">
    <text evidence="2 5">Belongs to the trans-sulfuration enzymes family.</text>
</comment>
<dbReference type="FunFam" id="3.90.1150.10:FF:000008">
    <property type="entry name" value="Cystathionine gamma-synthase"/>
    <property type="match status" value="1"/>
</dbReference>
<dbReference type="EMBL" id="CP002546">
    <property type="protein sequence ID" value="ADY61949.1"/>
    <property type="molecule type" value="Genomic_DNA"/>
</dbReference>
<sequence length="386" mass="41902">MLDDLSNLHFSTRAVHAGVNKDTQYNSCTTPIYPTSTFYWDDLTTNSGYDYTRSGNPTRKALEENIAALEGGVGAQATCTGMSAINATMHLFSPGDHIIAGNDIYGGTYRLFSDLFTKMGLKFSFVPQGDLEKVKDAILPETKCIWIETPSNPLLNLVDIAAITAIAKEHNLLTIADNTFLSPYLQRPFEFGVDVVVHSTTKYLNGHSDVVGGCVVSSTEELAQKVAYIVNGLGLGCSPFDAFLVLRGVKTLGPRMEAHQKGAMALARMLDEHPNVERVYYPGLESHKQHELAKKQQSGFGGMVSFDIKGGRPAAEKLFANINLFQLAESLGGIESLIEYPETMSHASMTAEARMHGGISESTIRISVGIEDPADLVADMKQALEA</sequence>
<keyword evidence="3 4" id="KW-0663">Pyridoxal phosphate</keyword>
<evidence type="ECO:0000256" key="1">
    <source>
        <dbReference type="ARBA" id="ARBA00001933"/>
    </source>
</evidence>
<dbReference type="PIRSF" id="PIRSF001434">
    <property type="entry name" value="CGS"/>
    <property type="match status" value="1"/>
</dbReference>
<dbReference type="SUPFAM" id="SSF53383">
    <property type="entry name" value="PLP-dependent transferases"/>
    <property type="match status" value="1"/>
</dbReference>
<dbReference type="RefSeq" id="WP_013630654.1">
    <property type="nucleotide sequence ID" value="NC_015174.1"/>
</dbReference>
<dbReference type="OrthoDB" id="9780685at2"/>
<gene>
    <name evidence="6" type="ordered locus">Plabr_4376</name>
</gene>
<dbReference type="InterPro" id="IPR015421">
    <property type="entry name" value="PyrdxlP-dep_Trfase_major"/>
</dbReference>
<dbReference type="Pfam" id="PF01053">
    <property type="entry name" value="Cys_Met_Meta_PP"/>
    <property type="match status" value="1"/>
</dbReference>
<dbReference type="PANTHER" id="PTHR11808:SF75">
    <property type="entry name" value="CYSTATHIONINE GAMMA-SYNTHASE"/>
    <property type="match status" value="1"/>
</dbReference>
<keyword evidence="6" id="KW-0808">Transferase</keyword>
<dbReference type="Gene3D" id="3.40.640.10">
    <property type="entry name" value="Type I PLP-dependent aspartate aminotransferase-like (Major domain)"/>
    <property type="match status" value="1"/>
</dbReference>
<dbReference type="FunFam" id="3.40.640.10:FF:000009">
    <property type="entry name" value="Cystathionine gamma-synthase homolog"/>
    <property type="match status" value="1"/>
</dbReference>
<dbReference type="InterPro" id="IPR000277">
    <property type="entry name" value="Cys/Met-Metab_PyrdxlP-dep_enz"/>
</dbReference>
<dbReference type="GO" id="GO:0003962">
    <property type="term" value="F:cystathionine gamma-synthase activity"/>
    <property type="evidence" value="ECO:0007669"/>
    <property type="project" value="UniProtKB-EC"/>
</dbReference>
<dbReference type="PANTHER" id="PTHR11808">
    <property type="entry name" value="TRANS-SULFURATION ENZYME FAMILY MEMBER"/>
    <property type="match status" value="1"/>
</dbReference>
<evidence type="ECO:0000256" key="5">
    <source>
        <dbReference type="RuleBase" id="RU362118"/>
    </source>
</evidence>
<protein>
    <submittedName>
        <fullName evidence="6">Cystathionine gamma-synthase</fullName>
        <ecNumber evidence="6">2.5.1.48</ecNumber>
    </submittedName>
</protein>
<dbReference type="InterPro" id="IPR015422">
    <property type="entry name" value="PyrdxlP-dep_Trfase_small"/>
</dbReference>
<dbReference type="AlphaFoldDB" id="F0SKG8"/>
<dbReference type="InterPro" id="IPR015424">
    <property type="entry name" value="PyrdxlP-dep_Trfase"/>
</dbReference>
<dbReference type="GO" id="GO:0030170">
    <property type="term" value="F:pyridoxal phosphate binding"/>
    <property type="evidence" value="ECO:0007669"/>
    <property type="project" value="InterPro"/>
</dbReference>
<keyword evidence="7" id="KW-1185">Reference proteome</keyword>
<dbReference type="GO" id="GO:0004123">
    <property type="term" value="F:cystathionine gamma-lyase activity"/>
    <property type="evidence" value="ECO:0007669"/>
    <property type="project" value="TreeGrafter"/>
</dbReference>
<accession>F0SKG8</accession>
<dbReference type="GO" id="GO:0019343">
    <property type="term" value="P:cysteine biosynthetic process via cystathionine"/>
    <property type="evidence" value="ECO:0007669"/>
    <property type="project" value="TreeGrafter"/>
</dbReference>
<reference evidence="7" key="1">
    <citation type="submission" date="2011-02" db="EMBL/GenBank/DDBJ databases">
        <title>The complete genome of Planctomyces brasiliensis DSM 5305.</title>
        <authorList>
            <person name="Lucas S."/>
            <person name="Copeland A."/>
            <person name="Lapidus A."/>
            <person name="Bruce D."/>
            <person name="Goodwin L."/>
            <person name="Pitluck S."/>
            <person name="Kyrpides N."/>
            <person name="Mavromatis K."/>
            <person name="Pagani I."/>
            <person name="Ivanova N."/>
            <person name="Ovchinnikova G."/>
            <person name="Lu M."/>
            <person name="Detter J.C."/>
            <person name="Han C."/>
            <person name="Land M."/>
            <person name="Hauser L."/>
            <person name="Markowitz V."/>
            <person name="Cheng J.-F."/>
            <person name="Hugenholtz P."/>
            <person name="Woyke T."/>
            <person name="Wu D."/>
            <person name="Tindall B."/>
            <person name="Pomrenke H.G."/>
            <person name="Brambilla E."/>
            <person name="Klenk H.-P."/>
            <person name="Eisen J.A."/>
        </authorList>
    </citation>
    <scope>NUCLEOTIDE SEQUENCE [LARGE SCALE GENOMIC DNA]</scope>
    <source>
        <strain evidence="7">ATCC 49424 / DSM 5305 / JCM 21570 / NBRC 103401 / IFAM 1448</strain>
    </source>
</reference>
<dbReference type="GO" id="GO:0005737">
    <property type="term" value="C:cytoplasm"/>
    <property type="evidence" value="ECO:0007669"/>
    <property type="project" value="TreeGrafter"/>
</dbReference>
<organism evidence="6 7">
    <name type="scientific">Rubinisphaera brasiliensis (strain ATCC 49424 / DSM 5305 / JCM 21570 / IAM 15109 / NBRC 103401 / IFAM 1448)</name>
    <name type="common">Planctomyces brasiliensis</name>
    <dbReference type="NCBI Taxonomy" id="756272"/>
    <lineage>
        <taxon>Bacteria</taxon>
        <taxon>Pseudomonadati</taxon>
        <taxon>Planctomycetota</taxon>
        <taxon>Planctomycetia</taxon>
        <taxon>Planctomycetales</taxon>
        <taxon>Planctomycetaceae</taxon>
        <taxon>Rubinisphaera</taxon>
    </lineage>
</organism>
<dbReference type="HOGENOM" id="CLU_018986_2_0_0"/>
<evidence type="ECO:0000256" key="4">
    <source>
        <dbReference type="PIRSR" id="PIRSR001434-2"/>
    </source>
</evidence>
<name>F0SKG8_RUBBR</name>
<dbReference type="EC" id="2.5.1.48" evidence="6"/>
<evidence type="ECO:0000313" key="6">
    <source>
        <dbReference type="EMBL" id="ADY61949.1"/>
    </source>
</evidence>
<feature type="modified residue" description="N6-(pyridoxal phosphate)lysine" evidence="4">
    <location>
        <position position="202"/>
    </location>
</feature>